<keyword evidence="3" id="KW-0444">Lipid biosynthesis</keyword>
<dbReference type="Pfam" id="PF01222">
    <property type="entry name" value="ERG4_ERG24"/>
    <property type="match status" value="1"/>
</dbReference>
<dbReference type="OrthoDB" id="5326588at2759"/>
<dbReference type="GO" id="GO:0047598">
    <property type="term" value="F:7-dehydrocholesterol reductase activity"/>
    <property type="evidence" value="ECO:0007669"/>
    <property type="project" value="UniProtKB-EC"/>
</dbReference>
<evidence type="ECO:0000256" key="1">
    <source>
        <dbReference type="ARBA" id="ARBA00004141"/>
    </source>
</evidence>
<keyword evidence="7" id="KW-0521">NADP</keyword>
<feature type="transmembrane region" description="Helical" evidence="19">
    <location>
        <begin position="180"/>
        <end position="201"/>
    </location>
</feature>
<evidence type="ECO:0000313" key="20">
    <source>
        <dbReference type="EMBL" id="KAG8467088.1"/>
    </source>
</evidence>
<evidence type="ECO:0000256" key="16">
    <source>
        <dbReference type="ARBA" id="ARBA00038851"/>
    </source>
</evidence>
<evidence type="ECO:0000256" key="11">
    <source>
        <dbReference type="ARBA" id="ARBA00023011"/>
    </source>
</evidence>
<keyword evidence="4" id="KW-0153">Cholesterol metabolism</keyword>
<evidence type="ECO:0000256" key="13">
    <source>
        <dbReference type="ARBA" id="ARBA00023136"/>
    </source>
</evidence>
<organism evidence="20 21">
    <name type="scientific">Diacronema lutheri</name>
    <name type="common">Unicellular marine alga</name>
    <name type="synonym">Monochrysis lutheri</name>
    <dbReference type="NCBI Taxonomy" id="2081491"/>
    <lineage>
        <taxon>Eukaryota</taxon>
        <taxon>Haptista</taxon>
        <taxon>Haptophyta</taxon>
        <taxon>Pavlovophyceae</taxon>
        <taxon>Pavlovales</taxon>
        <taxon>Pavlovaceae</taxon>
        <taxon>Diacronema</taxon>
    </lineage>
</organism>
<comment type="caution">
    <text evidence="20">The sequence shown here is derived from an EMBL/GenBank/DDBJ whole genome shotgun (WGS) entry which is preliminary data.</text>
</comment>
<dbReference type="EC" id="1.3.1.21" evidence="16"/>
<dbReference type="InterPro" id="IPR001171">
    <property type="entry name" value="ERG24_DHCR-like"/>
</dbReference>
<dbReference type="GO" id="GO:0005789">
    <property type="term" value="C:endoplasmic reticulum membrane"/>
    <property type="evidence" value="ECO:0007669"/>
    <property type="project" value="TreeGrafter"/>
</dbReference>
<feature type="region of interest" description="Disordered" evidence="18">
    <location>
        <begin position="1"/>
        <end position="24"/>
    </location>
</feature>
<feature type="transmembrane region" description="Helical" evidence="19">
    <location>
        <begin position="152"/>
        <end position="174"/>
    </location>
</feature>
<dbReference type="OMA" id="WGKPAEC"/>
<keyword evidence="14" id="KW-1207">Sterol metabolism</keyword>
<keyword evidence="13 19" id="KW-0472">Membrane</keyword>
<keyword evidence="10" id="KW-0560">Oxidoreductase</keyword>
<evidence type="ECO:0000256" key="7">
    <source>
        <dbReference type="ARBA" id="ARBA00022857"/>
    </source>
</evidence>
<evidence type="ECO:0000256" key="2">
    <source>
        <dbReference type="ARBA" id="ARBA00005402"/>
    </source>
</evidence>
<keyword evidence="9 19" id="KW-1133">Transmembrane helix</keyword>
<evidence type="ECO:0000256" key="17">
    <source>
        <dbReference type="ARBA" id="ARBA00042688"/>
    </source>
</evidence>
<evidence type="ECO:0000256" key="6">
    <source>
        <dbReference type="ARBA" id="ARBA00022778"/>
    </source>
</evidence>
<name>A0A8J5XH29_DIALT</name>
<evidence type="ECO:0000256" key="3">
    <source>
        <dbReference type="ARBA" id="ARBA00022516"/>
    </source>
</evidence>
<feature type="transmembrane region" description="Helical" evidence="19">
    <location>
        <begin position="272"/>
        <end position="290"/>
    </location>
</feature>
<comment type="similarity">
    <text evidence="2">Belongs to the ERG4/ERG24 family.</text>
</comment>
<dbReference type="Proteomes" id="UP000751190">
    <property type="component" value="Unassembled WGS sequence"/>
</dbReference>
<comment type="subcellular location">
    <subcellularLocation>
        <location evidence="1">Membrane</location>
        <topology evidence="1">Multi-pass membrane protein</topology>
    </subcellularLocation>
</comment>
<accession>A0A8J5XH29</accession>
<dbReference type="GO" id="GO:0016132">
    <property type="term" value="P:brassinosteroid biosynthetic process"/>
    <property type="evidence" value="ECO:0007669"/>
    <property type="project" value="TreeGrafter"/>
</dbReference>
<evidence type="ECO:0000256" key="9">
    <source>
        <dbReference type="ARBA" id="ARBA00022989"/>
    </source>
</evidence>
<dbReference type="PANTHER" id="PTHR21257:SF38">
    <property type="entry name" value="7-DEHYDROCHOLESTEROL REDUCTASE"/>
    <property type="match status" value="1"/>
</dbReference>
<proteinExistence type="inferred from homology"/>
<reference evidence="20" key="1">
    <citation type="submission" date="2021-05" db="EMBL/GenBank/DDBJ databases">
        <title>The genome of the haptophyte Pavlova lutheri (Diacronema luteri, Pavlovales) - a model for lipid biosynthesis in eukaryotic algae.</title>
        <authorList>
            <person name="Hulatt C.J."/>
            <person name="Posewitz M.C."/>
        </authorList>
    </citation>
    <scope>NUCLEOTIDE SEQUENCE</scope>
    <source>
        <strain evidence="20">NIVA-4/92</strain>
    </source>
</reference>
<keyword evidence="8" id="KW-0752">Steroid biosynthesis</keyword>
<dbReference type="PANTHER" id="PTHR21257">
    <property type="entry name" value="DELTA(14)-STEROL REDUCTASE"/>
    <property type="match status" value="1"/>
</dbReference>
<evidence type="ECO:0000256" key="10">
    <source>
        <dbReference type="ARBA" id="ARBA00023002"/>
    </source>
</evidence>
<keyword evidence="21" id="KW-1185">Reference proteome</keyword>
<feature type="transmembrane region" description="Helical" evidence="19">
    <location>
        <begin position="424"/>
        <end position="451"/>
    </location>
</feature>
<dbReference type="AlphaFoldDB" id="A0A8J5XH29"/>
<evidence type="ECO:0000256" key="8">
    <source>
        <dbReference type="ARBA" id="ARBA00022955"/>
    </source>
</evidence>
<keyword evidence="11" id="KW-0756">Sterol biosynthesis</keyword>
<evidence type="ECO:0000256" key="12">
    <source>
        <dbReference type="ARBA" id="ARBA00023098"/>
    </source>
</evidence>
<evidence type="ECO:0000256" key="18">
    <source>
        <dbReference type="SAM" id="MobiDB-lite"/>
    </source>
</evidence>
<keyword evidence="6" id="KW-0152">Cholesterol biosynthesis</keyword>
<protein>
    <recommendedName>
        <fullName evidence="16">7-dehydrocholesterol reductase</fullName>
        <ecNumber evidence="16">1.3.1.21</ecNumber>
    </recommendedName>
    <alternativeName>
        <fullName evidence="17">Sterol Delta(7)-reductase</fullName>
    </alternativeName>
</protein>
<evidence type="ECO:0000256" key="14">
    <source>
        <dbReference type="ARBA" id="ARBA00023166"/>
    </source>
</evidence>
<dbReference type="GO" id="GO:0006695">
    <property type="term" value="P:cholesterol biosynthetic process"/>
    <property type="evidence" value="ECO:0007669"/>
    <property type="project" value="UniProtKB-KW"/>
</dbReference>
<feature type="transmembrane region" description="Helical" evidence="19">
    <location>
        <begin position="111"/>
        <end position="131"/>
    </location>
</feature>
<evidence type="ECO:0000256" key="15">
    <source>
        <dbReference type="ARBA" id="ARBA00023221"/>
    </source>
</evidence>
<feature type="transmembrane region" description="Helical" evidence="19">
    <location>
        <begin position="335"/>
        <end position="357"/>
    </location>
</feature>
<evidence type="ECO:0000313" key="21">
    <source>
        <dbReference type="Proteomes" id="UP000751190"/>
    </source>
</evidence>
<evidence type="ECO:0000256" key="19">
    <source>
        <dbReference type="SAM" id="Phobius"/>
    </source>
</evidence>
<gene>
    <name evidence="20" type="ORF">KFE25_000404</name>
</gene>
<feature type="transmembrane region" description="Helical" evidence="19">
    <location>
        <begin position="47"/>
        <end position="72"/>
    </location>
</feature>
<dbReference type="Gene3D" id="1.20.120.1630">
    <property type="match status" value="1"/>
</dbReference>
<evidence type="ECO:0000256" key="5">
    <source>
        <dbReference type="ARBA" id="ARBA00022692"/>
    </source>
</evidence>
<keyword evidence="5 19" id="KW-0812">Transmembrane</keyword>
<feature type="transmembrane region" description="Helical" evidence="19">
    <location>
        <begin position="242"/>
        <end position="260"/>
    </location>
</feature>
<sequence>MQGEIRRRGRSPSPARPAMKAENGGAKTAVKSVVAELEPDKMSPFDAFLQCVLGPLALLLPCPVLCMVLAFITCSEAVESPTLSGAFAYGAKHGASALLADSFAFCGMGSAHAWLFLFVFNFAALLAYWWPGETKYGPLTPTGHKPEYMDNGVAHMLLFTFMFVGGACLGWYDLGVLYDVFGPTIGALNMFGLLFCGFLYVKGMYYPCTADSGSSGHGFIFDYYWGAELYPRLFGVDVKKFVNCRFSMTFWMLAGVSFTYRSYTMHGRLDPAIFFSALSQFIYLVKFFIWEMGYMRSIDIIVDRAGFYETWGCLVWVPCVYTLHTRILVRSPSNYSWPFATAIFAVGVAGVLLNYWADSQRMYFREKDGKCTIWGKAPKYIKASYEALNRETGKVETHESLLLACGWWGVARHFQYLFELTAAWSWGLLGVGTQNGVLPLFYAIFLTILLVDRAKRDEKKCLKKYGEFYKEYMKIVKYKIIPFVY</sequence>
<keyword evidence="15" id="KW-0753">Steroid metabolism</keyword>
<evidence type="ECO:0000256" key="4">
    <source>
        <dbReference type="ARBA" id="ARBA00022548"/>
    </source>
</evidence>
<dbReference type="EMBL" id="JAGTXO010000006">
    <property type="protein sequence ID" value="KAG8467088.1"/>
    <property type="molecule type" value="Genomic_DNA"/>
</dbReference>
<keyword evidence="12" id="KW-0443">Lipid metabolism</keyword>